<dbReference type="RefSeq" id="WP_013043746.1">
    <property type="nucleotide sequence ID" value="NC_014008.1"/>
</dbReference>
<keyword evidence="1" id="KW-0732">Signal</keyword>
<dbReference type="HOGENOM" id="CLU_1657864_0_0_0"/>
<protein>
    <recommendedName>
        <fullName evidence="4">DUF4251 domain-containing protein</fullName>
    </recommendedName>
</protein>
<dbReference type="EMBL" id="CP001998">
    <property type="protein sequence ID" value="ADE55024.1"/>
    <property type="molecule type" value="Genomic_DNA"/>
</dbReference>
<evidence type="ECO:0008006" key="4">
    <source>
        <dbReference type="Google" id="ProtNLM"/>
    </source>
</evidence>
<feature type="chain" id="PRO_5003070759" description="DUF4251 domain-containing protein" evidence="1">
    <location>
        <begin position="26"/>
        <end position="159"/>
    </location>
</feature>
<feature type="signal peptide" evidence="1">
    <location>
        <begin position="1"/>
        <end position="25"/>
    </location>
</feature>
<reference evidence="2 3" key="1">
    <citation type="journal article" date="2010" name="Stand. Genomic Sci.">
        <title>Complete genome sequence of Coraliomargarita akajimensis type strain (04OKA010-24).</title>
        <authorList>
            <person name="Mavromatis K."/>
            <person name="Abt B."/>
            <person name="Brambilla E."/>
            <person name="Lapidus A."/>
            <person name="Copeland A."/>
            <person name="Deshpande S."/>
            <person name="Nolan M."/>
            <person name="Lucas S."/>
            <person name="Tice H."/>
            <person name="Cheng J.F."/>
            <person name="Han C."/>
            <person name="Detter J.C."/>
            <person name="Woyke T."/>
            <person name="Goodwin L."/>
            <person name="Pitluck S."/>
            <person name="Held B."/>
            <person name="Brettin T."/>
            <person name="Tapia R."/>
            <person name="Ivanova N."/>
            <person name="Mikhailova N."/>
            <person name="Pati A."/>
            <person name="Liolios K."/>
            <person name="Chen A."/>
            <person name="Palaniappan K."/>
            <person name="Land M."/>
            <person name="Hauser L."/>
            <person name="Chang Y.J."/>
            <person name="Jeffries C.D."/>
            <person name="Rohde M."/>
            <person name="Goker M."/>
            <person name="Bristow J."/>
            <person name="Eisen J.A."/>
            <person name="Markowitz V."/>
            <person name="Hugenholtz P."/>
            <person name="Klenk H.P."/>
            <person name="Kyrpides N.C."/>
        </authorList>
    </citation>
    <scope>NUCLEOTIDE SEQUENCE [LARGE SCALE GENOMIC DNA]</scope>
    <source>
        <strain evidence="3">DSM 45221 / IAM 15411 / JCM 23193 / KCTC 12865</strain>
    </source>
</reference>
<dbReference type="Proteomes" id="UP000000925">
    <property type="component" value="Chromosome"/>
</dbReference>
<dbReference type="OrthoDB" id="9880466at2"/>
<gene>
    <name evidence="2" type="ordered locus">Caka_2006</name>
</gene>
<accession>D5EKW7</accession>
<dbReference type="STRING" id="583355.Caka_2006"/>
<dbReference type="AlphaFoldDB" id="D5EKW7"/>
<proteinExistence type="predicted"/>
<dbReference type="KEGG" id="caa:Caka_2006"/>
<evidence type="ECO:0000313" key="3">
    <source>
        <dbReference type="Proteomes" id="UP000000925"/>
    </source>
</evidence>
<sequence length="159" mass="17233">MKRFTLQILCLLVAVLATAPMPLQASEAEMVARNADKLAFRIENAKAYVGIAAVKLSVSTLKQVNGQLIGNYTIVVPLSKKSNDQGRIVLELDQDLNTIGEQGGTLKGLAYSSKEDTQPNLVVCKIGPLSNKAIDLSITTEKRTICFDSSYTLIEMNDS</sequence>
<keyword evidence="3" id="KW-1185">Reference proteome</keyword>
<name>D5EKW7_CORAD</name>
<evidence type="ECO:0000313" key="2">
    <source>
        <dbReference type="EMBL" id="ADE55024.1"/>
    </source>
</evidence>
<evidence type="ECO:0000256" key="1">
    <source>
        <dbReference type="SAM" id="SignalP"/>
    </source>
</evidence>
<organism evidence="2 3">
    <name type="scientific">Coraliomargarita akajimensis (strain DSM 45221 / IAM 15411 / JCM 23193 / KCTC 12865 / 04OKA010-24)</name>
    <dbReference type="NCBI Taxonomy" id="583355"/>
    <lineage>
        <taxon>Bacteria</taxon>
        <taxon>Pseudomonadati</taxon>
        <taxon>Verrucomicrobiota</taxon>
        <taxon>Opitutia</taxon>
        <taxon>Puniceicoccales</taxon>
        <taxon>Coraliomargaritaceae</taxon>
        <taxon>Coraliomargarita</taxon>
    </lineage>
</organism>